<dbReference type="GO" id="GO:0003995">
    <property type="term" value="F:acyl-CoA dehydrogenase activity"/>
    <property type="evidence" value="ECO:0007669"/>
    <property type="project" value="TreeGrafter"/>
</dbReference>
<dbReference type="eggNOG" id="COG1960">
    <property type="taxonomic scope" value="Bacteria"/>
</dbReference>
<dbReference type="InterPro" id="IPR036250">
    <property type="entry name" value="AcylCo_DH-like_C"/>
</dbReference>
<dbReference type="GO" id="GO:0005886">
    <property type="term" value="C:plasma membrane"/>
    <property type="evidence" value="ECO:0007669"/>
    <property type="project" value="TreeGrafter"/>
</dbReference>
<dbReference type="InterPro" id="IPR009100">
    <property type="entry name" value="AcylCoA_DH/oxidase_NM_dom_sf"/>
</dbReference>
<dbReference type="SUPFAM" id="SSF56645">
    <property type="entry name" value="Acyl-CoA dehydrogenase NM domain-like"/>
    <property type="match status" value="1"/>
</dbReference>
<proteinExistence type="inferred from homology"/>
<name>I4BCR2_MYCCN</name>
<dbReference type="RefSeq" id="WP_014813561.1">
    <property type="nucleotide sequence ID" value="NC_018027.1"/>
</dbReference>
<dbReference type="InterPro" id="IPR046373">
    <property type="entry name" value="Acyl-CoA_Oxase/DH_mid-dom_sf"/>
</dbReference>
<feature type="domain" description="Acyl-CoA dehydrogenase/oxidase C-terminal" evidence="4">
    <location>
        <begin position="256"/>
        <end position="403"/>
    </location>
</feature>
<organism evidence="5 6">
    <name type="scientific">Mycolicibacterium chubuense (strain NBB4)</name>
    <name type="common">Mycobacterium chubuense</name>
    <dbReference type="NCBI Taxonomy" id="710421"/>
    <lineage>
        <taxon>Bacteria</taxon>
        <taxon>Bacillati</taxon>
        <taxon>Actinomycetota</taxon>
        <taxon>Actinomycetes</taxon>
        <taxon>Mycobacteriales</taxon>
        <taxon>Mycobacteriaceae</taxon>
        <taxon>Mycolicibacterium</taxon>
    </lineage>
</organism>
<dbReference type="AlphaFoldDB" id="I4BCR2"/>
<dbReference type="PANTHER" id="PTHR43884:SF19">
    <property type="entry name" value="ACYL-COA DEHYDROGENASE FADE4-RELATED"/>
    <property type="match status" value="1"/>
</dbReference>
<comment type="similarity">
    <text evidence="1">Belongs to the acyl-CoA dehydrogenase family.</text>
</comment>
<reference evidence="5 6" key="1">
    <citation type="submission" date="2012-06" db="EMBL/GenBank/DDBJ databases">
        <title>Complete sequence of chromosome of Mycobacterium chubuense NBB4.</title>
        <authorList>
            <consortium name="US DOE Joint Genome Institute"/>
            <person name="Lucas S."/>
            <person name="Han J."/>
            <person name="Lapidus A."/>
            <person name="Cheng J.-F."/>
            <person name="Goodwin L."/>
            <person name="Pitluck S."/>
            <person name="Peters L."/>
            <person name="Mikhailova N."/>
            <person name="Teshima H."/>
            <person name="Detter J.C."/>
            <person name="Han C."/>
            <person name="Tapia R."/>
            <person name="Land M."/>
            <person name="Hauser L."/>
            <person name="Kyrpides N."/>
            <person name="Ivanova N."/>
            <person name="Pagani I."/>
            <person name="Mattes T."/>
            <person name="Holmes A."/>
            <person name="Rutledge P."/>
            <person name="Paulsen I."/>
            <person name="Coleman N."/>
            <person name="Woyke T."/>
        </authorList>
    </citation>
    <scope>NUCLEOTIDE SEQUENCE [LARGE SCALE GENOMIC DNA]</scope>
    <source>
        <strain evidence="5 6">NBB4</strain>
    </source>
</reference>
<keyword evidence="6" id="KW-1185">Reference proteome</keyword>
<dbReference type="KEGG" id="mcb:Mycch_0244"/>
<evidence type="ECO:0000256" key="2">
    <source>
        <dbReference type="ARBA" id="ARBA00022630"/>
    </source>
</evidence>
<dbReference type="Gene3D" id="2.40.110.10">
    <property type="entry name" value="Butyryl-CoA Dehydrogenase, subunit A, domain 2"/>
    <property type="match status" value="1"/>
</dbReference>
<dbReference type="PATRIC" id="fig|710421.3.peg.237"/>
<evidence type="ECO:0000256" key="1">
    <source>
        <dbReference type="ARBA" id="ARBA00009347"/>
    </source>
</evidence>
<dbReference type="Gene3D" id="1.20.140.10">
    <property type="entry name" value="Butyryl-CoA Dehydrogenase, subunit A, domain 3"/>
    <property type="match status" value="1"/>
</dbReference>
<dbReference type="EMBL" id="CP003053">
    <property type="protein sequence ID" value="AFM15069.1"/>
    <property type="molecule type" value="Genomic_DNA"/>
</dbReference>
<dbReference type="Proteomes" id="UP000006057">
    <property type="component" value="Chromosome"/>
</dbReference>
<accession>I4BCR2</accession>
<keyword evidence="3" id="KW-0274">FAD</keyword>
<dbReference type="InterPro" id="IPR009075">
    <property type="entry name" value="AcylCo_DH/oxidase_C"/>
</dbReference>
<dbReference type="STRING" id="710421.Mycch_0244"/>
<gene>
    <name evidence="5" type="ordered locus">Mycch_0244</name>
</gene>
<dbReference type="Pfam" id="PF00441">
    <property type="entry name" value="Acyl-CoA_dh_1"/>
    <property type="match status" value="1"/>
</dbReference>
<evidence type="ECO:0000313" key="6">
    <source>
        <dbReference type="Proteomes" id="UP000006057"/>
    </source>
</evidence>
<dbReference type="SUPFAM" id="SSF47203">
    <property type="entry name" value="Acyl-CoA dehydrogenase C-terminal domain-like"/>
    <property type="match status" value="1"/>
</dbReference>
<dbReference type="PANTHER" id="PTHR43884">
    <property type="entry name" value="ACYL-COA DEHYDROGENASE"/>
    <property type="match status" value="1"/>
</dbReference>
<keyword evidence="2" id="KW-0285">Flavoprotein</keyword>
<evidence type="ECO:0000256" key="3">
    <source>
        <dbReference type="ARBA" id="ARBA00022827"/>
    </source>
</evidence>
<dbReference type="OrthoDB" id="5427839at2"/>
<protein>
    <submittedName>
        <fullName evidence="5">Acyl-CoA dehydrogenase</fullName>
    </submittedName>
</protein>
<evidence type="ECO:0000259" key="4">
    <source>
        <dbReference type="Pfam" id="PF00441"/>
    </source>
</evidence>
<sequence length="584" mass="64984">MPNSLPNSTGLLLNPNTFDPQRLDPESRRLLRALIEWFEQRGKTRLLRDDLDAEWVGDFLEFVNRERLFATFLTPSEFAGGDANRRWDTSRNAVLSEILGFYGLSYWYAEQVTILGLGPIWQSDNVKAKEKAAAQLEAGGVMAFGLSEREHGADIYDTDMLLTPATADDAEGVVFRASGEKYYIGNGNVAGMVSVFGRRADVEGADGYVWFVADSGHENYELIGNVVHGQMFVSNFALHDYPVHEEDILCTGPEAFSAALNTVNVGKFNLCSGSIGMCEHAFYESITHANNRILYGKPVTDFPHVRASFVDAYARLIAMKLFSDRAIDYFRSASPEDRRYLLFNPVTKSKVTSEGEKVVTLLWDVLAAKGFEKNTYFSQVARLIGALPRLEGTVHVNVAQILKFMPNFMFSPAEYPPIGTRDDPADDVFFWSQGPARGASKVRFADWAPVYERNTGIANVGRFYEQVQAFKELLATAAPDSDQQADLDFVLVVGHLFSLVVYGQLILEQAELTGLAPELVDQIFDVQVRDFSGYAVALHGKPSSTSAQQAWALSAVRKPVADPARFGRVWEQVRAYDGAYEMRP</sequence>
<evidence type="ECO:0000313" key="5">
    <source>
        <dbReference type="EMBL" id="AFM15069.1"/>
    </source>
</evidence>
<dbReference type="HOGENOM" id="CLU_034827_0_0_11"/>